<evidence type="ECO:0000313" key="3">
    <source>
        <dbReference type="Proteomes" id="UP000198870"/>
    </source>
</evidence>
<dbReference type="Proteomes" id="UP000198870">
    <property type="component" value="Unassembled WGS sequence"/>
</dbReference>
<comment type="subunit">
    <text evidence="1">Homohexamer.</text>
</comment>
<dbReference type="STRING" id="419481.SAMN05216233_102405"/>
<evidence type="ECO:0000256" key="1">
    <source>
        <dbReference type="ARBA" id="ARBA00011643"/>
    </source>
</evidence>
<dbReference type="SUPFAM" id="SSF75138">
    <property type="entry name" value="HprK N-terminal domain-like"/>
    <property type="match status" value="1"/>
</dbReference>
<dbReference type="InterPro" id="IPR028979">
    <property type="entry name" value="Ser_kin/Pase_Hpr-like_N_sf"/>
</dbReference>
<sequence>MKVKELVEKMNLTVFGGESGLDREIKGGYVSDLLSDVMGCSDEGDLWVTLQSHRNVVGIAALKDLAGVIVVKGFTPDADTIEDSNREGMPLLGATAETFEVAGRLHRMLAGDADLPG</sequence>
<evidence type="ECO:0008006" key="4">
    <source>
        <dbReference type="Google" id="ProtNLM"/>
    </source>
</evidence>
<organism evidence="2 3">
    <name type="scientific">Desulfoluna spongiiphila</name>
    <dbReference type="NCBI Taxonomy" id="419481"/>
    <lineage>
        <taxon>Bacteria</taxon>
        <taxon>Pseudomonadati</taxon>
        <taxon>Thermodesulfobacteriota</taxon>
        <taxon>Desulfobacteria</taxon>
        <taxon>Desulfobacterales</taxon>
        <taxon>Desulfolunaceae</taxon>
        <taxon>Desulfoluna</taxon>
    </lineage>
</organism>
<protein>
    <recommendedName>
        <fullName evidence="4">DRTGG domain-containing protein</fullName>
    </recommendedName>
</protein>
<keyword evidence="3" id="KW-1185">Reference proteome</keyword>
<dbReference type="AlphaFoldDB" id="A0A1G5C6I4"/>
<dbReference type="OrthoDB" id="9800356at2"/>
<name>A0A1G5C6I4_9BACT</name>
<accession>A0A1G5C6I4</accession>
<gene>
    <name evidence="2" type="ORF">SAMN05216233_102405</name>
</gene>
<dbReference type="Gene3D" id="3.40.1390.20">
    <property type="entry name" value="HprK N-terminal domain-like"/>
    <property type="match status" value="1"/>
</dbReference>
<evidence type="ECO:0000313" key="2">
    <source>
        <dbReference type="EMBL" id="SCX97920.1"/>
    </source>
</evidence>
<reference evidence="2 3" key="1">
    <citation type="submission" date="2016-10" db="EMBL/GenBank/DDBJ databases">
        <authorList>
            <person name="de Groot N.N."/>
        </authorList>
    </citation>
    <scope>NUCLEOTIDE SEQUENCE [LARGE SCALE GENOMIC DNA]</scope>
    <source>
        <strain evidence="2 3">AA1</strain>
    </source>
</reference>
<proteinExistence type="predicted"/>
<dbReference type="EMBL" id="FMUX01000002">
    <property type="protein sequence ID" value="SCX97920.1"/>
    <property type="molecule type" value="Genomic_DNA"/>
</dbReference>